<evidence type="ECO:0000313" key="2">
    <source>
        <dbReference type="Proteomes" id="UP000078512"/>
    </source>
</evidence>
<protein>
    <submittedName>
        <fullName evidence="1">Uncharacterized protein</fullName>
    </submittedName>
</protein>
<dbReference type="EMBL" id="KV442014">
    <property type="protein sequence ID" value="OAQ35328.1"/>
    <property type="molecule type" value="Genomic_DNA"/>
</dbReference>
<dbReference type="AlphaFoldDB" id="A0A197KDS4"/>
<evidence type="ECO:0000313" key="1">
    <source>
        <dbReference type="EMBL" id="OAQ35328.1"/>
    </source>
</evidence>
<accession>A0A197KDS4</accession>
<name>A0A197KDS4_9FUNG</name>
<gene>
    <name evidence="1" type="ORF">K457DRAFT_570971</name>
</gene>
<organism evidence="1 2">
    <name type="scientific">Linnemannia elongata AG-77</name>
    <dbReference type="NCBI Taxonomy" id="1314771"/>
    <lineage>
        <taxon>Eukaryota</taxon>
        <taxon>Fungi</taxon>
        <taxon>Fungi incertae sedis</taxon>
        <taxon>Mucoromycota</taxon>
        <taxon>Mortierellomycotina</taxon>
        <taxon>Mortierellomycetes</taxon>
        <taxon>Mortierellales</taxon>
        <taxon>Mortierellaceae</taxon>
        <taxon>Linnemannia</taxon>
    </lineage>
</organism>
<proteinExistence type="predicted"/>
<dbReference type="Proteomes" id="UP000078512">
    <property type="component" value="Unassembled WGS sequence"/>
</dbReference>
<sequence length="140" mass="16121">MREGGEVGIRVLYRMGWDAWNKRKEVTSKRAIGLLCLLHYFYSEKCNRRHIRCLPLPLYFFAPVTLLPCSCYSLSLPLLLSPVYSNYHCQTELLNLVPFFVNSSPGCDPYLLSHNSPLWFSYLLSYSGGEKVKVYGSQVQ</sequence>
<reference evidence="1 2" key="1">
    <citation type="submission" date="2016-05" db="EMBL/GenBank/DDBJ databases">
        <title>Genome sequencing reveals origins of a unique bacterial endosymbiosis in the earliest lineages of terrestrial Fungi.</title>
        <authorList>
            <consortium name="DOE Joint Genome Institute"/>
            <person name="Uehling J."/>
            <person name="Gryganskyi A."/>
            <person name="Hameed K."/>
            <person name="Tschaplinski T."/>
            <person name="Misztal P."/>
            <person name="Wu S."/>
            <person name="Desiro A."/>
            <person name="Vande Pol N."/>
            <person name="Du Z.-Y."/>
            <person name="Zienkiewicz A."/>
            <person name="Zienkiewicz K."/>
            <person name="Morin E."/>
            <person name="Tisserant E."/>
            <person name="Splivallo R."/>
            <person name="Hainaut M."/>
            <person name="Henrissat B."/>
            <person name="Ohm R."/>
            <person name="Kuo A."/>
            <person name="Yan J."/>
            <person name="Lipzen A."/>
            <person name="Nolan M."/>
            <person name="Labutti K."/>
            <person name="Barry K."/>
            <person name="Goldstein A."/>
            <person name="Labbe J."/>
            <person name="Schadt C."/>
            <person name="Tuskan G."/>
            <person name="Grigoriev I."/>
            <person name="Martin F."/>
            <person name="Vilgalys R."/>
            <person name="Bonito G."/>
        </authorList>
    </citation>
    <scope>NUCLEOTIDE SEQUENCE [LARGE SCALE GENOMIC DNA]</scope>
    <source>
        <strain evidence="1 2">AG-77</strain>
    </source>
</reference>
<keyword evidence="2" id="KW-1185">Reference proteome</keyword>